<proteinExistence type="predicted"/>
<name>A0A0A9GRT5_ARUDO</name>
<keyword evidence="1" id="KW-0812">Transmembrane</keyword>
<organism evidence="2">
    <name type="scientific">Arundo donax</name>
    <name type="common">Giant reed</name>
    <name type="synonym">Donax arundinaceus</name>
    <dbReference type="NCBI Taxonomy" id="35708"/>
    <lineage>
        <taxon>Eukaryota</taxon>
        <taxon>Viridiplantae</taxon>
        <taxon>Streptophyta</taxon>
        <taxon>Embryophyta</taxon>
        <taxon>Tracheophyta</taxon>
        <taxon>Spermatophyta</taxon>
        <taxon>Magnoliopsida</taxon>
        <taxon>Liliopsida</taxon>
        <taxon>Poales</taxon>
        <taxon>Poaceae</taxon>
        <taxon>PACMAD clade</taxon>
        <taxon>Arundinoideae</taxon>
        <taxon>Arundineae</taxon>
        <taxon>Arundo</taxon>
    </lineage>
</organism>
<reference evidence="2" key="2">
    <citation type="journal article" date="2015" name="Data Brief">
        <title>Shoot transcriptome of the giant reed, Arundo donax.</title>
        <authorList>
            <person name="Barrero R.A."/>
            <person name="Guerrero F.D."/>
            <person name="Moolhuijzen P."/>
            <person name="Goolsby J.A."/>
            <person name="Tidwell J."/>
            <person name="Bellgard S.E."/>
            <person name="Bellgard M.I."/>
        </authorList>
    </citation>
    <scope>NUCLEOTIDE SEQUENCE</scope>
    <source>
        <tissue evidence="2">Shoot tissue taken approximately 20 cm above the soil surface</tissue>
    </source>
</reference>
<sequence>MASNGLLRSSGAAPRAFMATLAGAFFPFFLPLLFFFSPAAAAMGFVFAMARREEKATRV</sequence>
<dbReference type="AlphaFoldDB" id="A0A0A9GRT5"/>
<keyword evidence="1" id="KW-1133">Transmembrane helix</keyword>
<protein>
    <submittedName>
        <fullName evidence="2">Uncharacterized protein</fullName>
    </submittedName>
</protein>
<evidence type="ECO:0000256" key="1">
    <source>
        <dbReference type="SAM" id="Phobius"/>
    </source>
</evidence>
<accession>A0A0A9GRT5</accession>
<feature type="transmembrane region" description="Helical" evidence="1">
    <location>
        <begin position="28"/>
        <end position="50"/>
    </location>
</feature>
<keyword evidence="1" id="KW-0472">Membrane</keyword>
<dbReference type="EMBL" id="GBRH01174483">
    <property type="protein sequence ID" value="JAE23413.1"/>
    <property type="molecule type" value="Transcribed_RNA"/>
</dbReference>
<evidence type="ECO:0000313" key="2">
    <source>
        <dbReference type="EMBL" id="JAE23413.1"/>
    </source>
</evidence>
<reference evidence="2" key="1">
    <citation type="submission" date="2014-09" db="EMBL/GenBank/DDBJ databases">
        <authorList>
            <person name="Magalhaes I.L.F."/>
            <person name="Oliveira U."/>
            <person name="Santos F.R."/>
            <person name="Vidigal T.H.D.A."/>
            <person name="Brescovit A.D."/>
            <person name="Santos A.J."/>
        </authorList>
    </citation>
    <scope>NUCLEOTIDE SEQUENCE</scope>
    <source>
        <tissue evidence="2">Shoot tissue taken approximately 20 cm above the soil surface</tissue>
    </source>
</reference>